<keyword evidence="8" id="KW-0966">Cell projection</keyword>
<evidence type="ECO:0000256" key="2">
    <source>
        <dbReference type="ARBA" id="ARBA00008835"/>
    </source>
</evidence>
<gene>
    <name evidence="7 8" type="primary">flhA</name>
    <name evidence="8" type="ORF">EAH88_13250</name>
</gene>
<dbReference type="GO" id="GO:0044780">
    <property type="term" value="P:bacterial-type flagellum assembly"/>
    <property type="evidence" value="ECO:0007669"/>
    <property type="project" value="InterPro"/>
</dbReference>
<dbReference type="InterPro" id="IPR006301">
    <property type="entry name" value="FlhA"/>
</dbReference>
<keyword evidence="9" id="KW-1185">Reference proteome</keyword>
<feature type="transmembrane region" description="Helical" evidence="7">
    <location>
        <begin position="277"/>
        <end position="301"/>
    </location>
</feature>
<keyword evidence="3 7" id="KW-1003">Cell membrane</keyword>
<comment type="similarity">
    <text evidence="2 7">Belongs to the FHIPEP (flagella/HR/invasion proteins export pore) family.</text>
</comment>
<keyword evidence="7" id="KW-0813">Transport</keyword>
<dbReference type="Gene3D" id="3.40.50.12790">
    <property type="entry name" value="FHIPEP family, domain 4"/>
    <property type="match status" value="1"/>
</dbReference>
<dbReference type="Gene3D" id="3.40.30.60">
    <property type="entry name" value="FHIPEP family, domain 1"/>
    <property type="match status" value="1"/>
</dbReference>
<dbReference type="PANTHER" id="PTHR30161">
    <property type="entry name" value="FLAGELLAR EXPORT PROTEIN, MEMBRANE FLHA SUBUNIT-RELATED"/>
    <property type="match status" value="1"/>
</dbReference>
<reference evidence="8 9" key="1">
    <citation type="journal article" date="2019" name="Environ. Microbiol.">
        <title>Species interactions and distinct microbial communities in high Arctic permafrost affected cryosols are associated with the CH4 and CO2 gas fluxes.</title>
        <authorList>
            <person name="Altshuler I."/>
            <person name="Hamel J."/>
            <person name="Turney S."/>
            <person name="Magnuson E."/>
            <person name="Levesque R."/>
            <person name="Greer C."/>
            <person name="Whyte L.G."/>
        </authorList>
    </citation>
    <scope>NUCLEOTIDE SEQUENCE [LARGE SCALE GENOMIC DNA]</scope>
    <source>
        <strain evidence="8 9">S13Y</strain>
    </source>
</reference>
<accession>A0A502FA46</accession>
<keyword evidence="8" id="KW-0282">Flagellum</keyword>
<dbReference type="Gene3D" id="1.10.8.540">
    <property type="entry name" value="FHIPEP family, domain 3"/>
    <property type="match status" value="1"/>
</dbReference>
<keyword evidence="4 7" id="KW-0812">Transmembrane</keyword>
<dbReference type="RefSeq" id="WP_140653452.1">
    <property type="nucleotide sequence ID" value="NZ_RCZB01000005.1"/>
</dbReference>
<evidence type="ECO:0000313" key="9">
    <source>
        <dbReference type="Proteomes" id="UP000319486"/>
    </source>
</evidence>
<feature type="transmembrane region" description="Helical" evidence="7">
    <location>
        <begin position="247"/>
        <end position="265"/>
    </location>
</feature>
<dbReference type="GO" id="GO:0009306">
    <property type="term" value="P:protein secretion"/>
    <property type="evidence" value="ECO:0007669"/>
    <property type="project" value="InterPro"/>
</dbReference>
<evidence type="ECO:0000256" key="5">
    <source>
        <dbReference type="ARBA" id="ARBA00022989"/>
    </source>
</evidence>
<keyword evidence="7" id="KW-0653">Protein transport</keyword>
<sequence>MTGADVLGNFKHLARRGVGAPVMLLVMLAMLMLPLPPFLLDMLFSFNIALSLVILLAVVYVMRPLEFAAFPTVVLMATLLRLALNIASTRVVLLHGHDGPGAAGKVIEAFGEFVIGGNFAVGLVVFAIITIINFVVITKGATRVSEVTARFTLDAMPGKQMAIDADLNAGLLTQEQARERRQEVREEADFYGSMDGASKFVRGDATAGILILIINIVGGFFVGVFQHGLSAGESAKTYTLLTIGDGLVAQVPALMLSVAAAIIVTRVSKSQDMGKQVIGQVFGQPRALGVAAVVLIVMGVIPGMPNVAFLLLGAACAGAAWMLLKRERDTRTKLAESIAEAPAPTTPTERLELGWEDVASVDPLGLEVGYRLIPLVDVHQGGELMGRIKSVRRKLSQELGFLVPAVHIRDNLDLGPNTYRITLMGVPMGEADVHNERLMAINPGQVHGTLQGIATQDPAFGLEAVWIEVGQRELAQSYGYTVVDPATVIATHLSHILQGHAHELLSHQDVQQLLDRLTATAPKLVEDLVPKRLSLGVVVKVLQNLLAERVPIRNMRSIVESLAEHAGQSQDPGVLTAAVRVALGRQILQEITGLGTEVPVITLAPELEQILLGSLASGGGVAGAAVEPGLADRLQQSVAEAARRQELSGEPAVLLVAPLLRPWLARFTRHVAQNLHVLAYNEVPDNRRVRLVQALGR</sequence>
<dbReference type="Proteomes" id="UP000319486">
    <property type="component" value="Unassembled WGS sequence"/>
</dbReference>
<evidence type="ECO:0000256" key="4">
    <source>
        <dbReference type="ARBA" id="ARBA00022692"/>
    </source>
</evidence>
<keyword evidence="8" id="KW-0969">Cilium</keyword>
<feature type="transmembrane region" description="Helical" evidence="7">
    <location>
        <begin position="207"/>
        <end position="227"/>
    </location>
</feature>
<evidence type="ECO:0000256" key="7">
    <source>
        <dbReference type="RuleBase" id="RU364093"/>
    </source>
</evidence>
<dbReference type="InterPro" id="IPR042196">
    <property type="entry name" value="FHIPEP_4"/>
</dbReference>
<evidence type="ECO:0000256" key="3">
    <source>
        <dbReference type="ARBA" id="ARBA00022475"/>
    </source>
</evidence>
<dbReference type="InterPro" id="IPR042194">
    <property type="entry name" value="FHIPEP_1"/>
</dbReference>
<feature type="transmembrane region" description="Helical" evidence="7">
    <location>
        <begin position="42"/>
        <end position="61"/>
    </location>
</feature>
<dbReference type="AlphaFoldDB" id="A0A502FA46"/>
<feature type="transmembrane region" description="Helical" evidence="7">
    <location>
        <begin position="113"/>
        <end position="136"/>
    </location>
</feature>
<dbReference type="GO" id="GO:0005886">
    <property type="term" value="C:plasma membrane"/>
    <property type="evidence" value="ECO:0007669"/>
    <property type="project" value="UniProtKB-SubCell"/>
</dbReference>
<organism evidence="8 9">
    <name type="scientific">Rhodanobacter glycinis</name>
    <dbReference type="NCBI Taxonomy" id="582702"/>
    <lineage>
        <taxon>Bacteria</taxon>
        <taxon>Pseudomonadati</taxon>
        <taxon>Pseudomonadota</taxon>
        <taxon>Gammaproteobacteria</taxon>
        <taxon>Lysobacterales</taxon>
        <taxon>Rhodanobacteraceae</taxon>
        <taxon>Rhodanobacter</taxon>
    </lineage>
</organism>
<comment type="function">
    <text evidence="7">Required for formation of the rod structure of the flagellar apparatus. Together with FliI and FliH, may constitute the export apparatus of flagellin.</text>
</comment>
<dbReference type="EMBL" id="RCZO01000007">
    <property type="protein sequence ID" value="TPG07397.1"/>
    <property type="molecule type" value="Genomic_DNA"/>
</dbReference>
<dbReference type="PANTHER" id="PTHR30161:SF1">
    <property type="entry name" value="FLAGELLAR BIOSYNTHESIS PROTEIN FLHA-RELATED"/>
    <property type="match status" value="1"/>
</dbReference>
<dbReference type="InterPro" id="IPR001712">
    <property type="entry name" value="T3SS_FHIPEP"/>
</dbReference>
<keyword evidence="6 7" id="KW-0472">Membrane</keyword>
<feature type="transmembrane region" description="Helical" evidence="7">
    <location>
        <begin position="18"/>
        <end position="36"/>
    </location>
</feature>
<proteinExistence type="inferred from homology"/>
<name>A0A502FA46_9GAMM</name>
<keyword evidence="5 7" id="KW-1133">Transmembrane helix</keyword>
<evidence type="ECO:0000256" key="1">
    <source>
        <dbReference type="ARBA" id="ARBA00004651"/>
    </source>
</evidence>
<dbReference type="Pfam" id="PF00771">
    <property type="entry name" value="FHIPEP"/>
    <property type="match status" value="1"/>
</dbReference>
<dbReference type="NCBIfam" id="TIGR01398">
    <property type="entry name" value="FlhA"/>
    <property type="match status" value="1"/>
</dbReference>
<dbReference type="OrthoDB" id="9759185at2"/>
<dbReference type="PRINTS" id="PR00949">
    <property type="entry name" value="TYPE3IMAPROT"/>
</dbReference>
<keyword evidence="7" id="KW-1006">Bacterial flagellum protein export</keyword>
<feature type="transmembrane region" description="Helical" evidence="7">
    <location>
        <begin position="73"/>
        <end position="93"/>
    </location>
</feature>
<evidence type="ECO:0000313" key="8">
    <source>
        <dbReference type="EMBL" id="TPG07397.1"/>
    </source>
</evidence>
<protein>
    <recommendedName>
        <fullName evidence="7">Flagellar biosynthesis protein FlhA</fullName>
    </recommendedName>
</protein>
<comment type="caution">
    <text evidence="8">The sequence shown here is derived from an EMBL/GenBank/DDBJ whole genome shotgun (WGS) entry which is preliminary data.</text>
</comment>
<comment type="subcellular location">
    <subcellularLocation>
        <location evidence="1 7">Cell membrane</location>
        <topology evidence="1 7">Multi-pass membrane protein</topology>
    </subcellularLocation>
</comment>
<evidence type="ECO:0000256" key="6">
    <source>
        <dbReference type="ARBA" id="ARBA00023136"/>
    </source>
</evidence>
<dbReference type="InterPro" id="IPR042193">
    <property type="entry name" value="FHIPEP_3"/>
</dbReference>
<keyword evidence="7" id="KW-1005">Bacterial flagellum biogenesis</keyword>
<dbReference type="PIRSF" id="PIRSF005419">
    <property type="entry name" value="FlhA"/>
    <property type="match status" value="1"/>
</dbReference>